<dbReference type="EMBL" id="UHIP01000002">
    <property type="protein sequence ID" value="SUQ27362.1"/>
    <property type="molecule type" value="Genomic_DNA"/>
</dbReference>
<dbReference type="CDD" id="cd17546">
    <property type="entry name" value="REC_hyHK_CKI1_RcsC-like"/>
    <property type="match status" value="1"/>
</dbReference>
<proteinExistence type="predicted"/>
<keyword evidence="8" id="KW-0812">Transmembrane</keyword>
<dbReference type="InterPro" id="IPR004358">
    <property type="entry name" value="Sig_transdc_His_kin-like_C"/>
</dbReference>
<organism evidence="18 19">
    <name type="scientific">Vibrio fluvialis</name>
    <dbReference type="NCBI Taxonomy" id="676"/>
    <lineage>
        <taxon>Bacteria</taxon>
        <taxon>Pseudomonadati</taxon>
        <taxon>Pseudomonadota</taxon>
        <taxon>Gammaproteobacteria</taxon>
        <taxon>Vibrionales</taxon>
        <taxon>Vibrionaceae</taxon>
        <taxon>Vibrio</taxon>
    </lineage>
</organism>
<gene>
    <name evidence="18" type="primary">rcsC_2</name>
    <name evidence="18" type="ORF">NCTC11327_04236</name>
</gene>
<name>A0AAX2LW21_VIBFL</name>
<protein>
    <recommendedName>
        <fullName evidence="3">histidine kinase</fullName>
        <ecNumber evidence="3">2.7.13.3</ecNumber>
    </recommendedName>
</protein>
<keyword evidence="5" id="KW-0997">Cell inner membrane</keyword>
<dbReference type="Gene3D" id="3.40.190.10">
    <property type="entry name" value="Periplasmic binding protein-like II"/>
    <property type="match status" value="4"/>
</dbReference>
<keyword evidence="11" id="KW-0067">ATP-binding</keyword>
<dbReference type="FunFam" id="3.30.565.10:FF:000010">
    <property type="entry name" value="Sensor histidine kinase RcsC"/>
    <property type="match status" value="1"/>
</dbReference>
<dbReference type="GO" id="GO:0005886">
    <property type="term" value="C:plasma membrane"/>
    <property type="evidence" value="ECO:0007669"/>
    <property type="project" value="UniProtKB-SubCell"/>
</dbReference>
<dbReference type="InterPro" id="IPR036097">
    <property type="entry name" value="HisK_dim/P_sf"/>
</dbReference>
<dbReference type="CDD" id="cd16922">
    <property type="entry name" value="HATPase_EvgS-ArcB-TorS-like"/>
    <property type="match status" value="1"/>
</dbReference>
<dbReference type="Pfam" id="PF00072">
    <property type="entry name" value="Response_reg"/>
    <property type="match status" value="1"/>
</dbReference>
<evidence type="ECO:0000256" key="9">
    <source>
        <dbReference type="ARBA" id="ARBA00022777"/>
    </source>
</evidence>
<evidence type="ECO:0000256" key="1">
    <source>
        <dbReference type="ARBA" id="ARBA00000085"/>
    </source>
</evidence>
<dbReference type="InterPro" id="IPR003661">
    <property type="entry name" value="HisK_dim/P_dom"/>
</dbReference>
<dbReference type="InterPro" id="IPR011006">
    <property type="entry name" value="CheY-like_superfamily"/>
</dbReference>
<dbReference type="PANTHER" id="PTHR43047">
    <property type="entry name" value="TWO-COMPONENT HISTIDINE PROTEIN KINASE"/>
    <property type="match status" value="1"/>
</dbReference>
<evidence type="ECO:0000256" key="5">
    <source>
        <dbReference type="ARBA" id="ARBA00022519"/>
    </source>
</evidence>
<keyword evidence="4" id="KW-1003">Cell membrane</keyword>
<dbReference type="CDD" id="cd00082">
    <property type="entry name" value="HisKA"/>
    <property type="match status" value="1"/>
</dbReference>
<dbReference type="GO" id="GO:0016787">
    <property type="term" value="F:hydrolase activity"/>
    <property type="evidence" value="ECO:0007669"/>
    <property type="project" value="UniProtKB-KW"/>
</dbReference>
<evidence type="ECO:0000256" key="10">
    <source>
        <dbReference type="ARBA" id="ARBA00022801"/>
    </source>
</evidence>
<keyword evidence="11" id="KW-0547">Nucleotide-binding</keyword>
<evidence type="ECO:0000256" key="4">
    <source>
        <dbReference type="ARBA" id="ARBA00022475"/>
    </source>
</evidence>
<comment type="caution">
    <text evidence="18">The sequence shown here is derived from an EMBL/GenBank/DDBJ whole genome shotgun (WGS) entry which is preliminary data.</text>
</comment>
<dbReference type="SUPFAM" id="SSF47226">
    <property type="entry name" value="Histidine-containing phosphotransfer domain, HPT domain"/>
    <property type="match status" value="1"/>
</dbReference>
<dbReference type="Pfam" id="PF02518">
    <property type="entry name" value="HATPase_c"/>
    <property type="match status" value="1"/>
</dbReference>
<dbReference type="Gene3D" id="3.30.450.20">
    <property type="entry name" value="PAS domain"/>
    <property type="match status" value="1"/>
</dbReference>
<dbReference type="InterPro" id="IPR008207">
    <property type="entry name" value="Sig_transdc_His_kin_Hpt_dom"/>
</dbReference>
<feature type="modified residue" description="4-aspartylphosphate" evidence="15">
    <location>
        <position position="1035"/>
    </location>
</feature>
<comment type="subcellular location">
    <subcellularLocation>
        <location evidence="2">Cell inner membrane</location>
        <topology evidence="2">Multi-pass membrane protein</topology>
    </subcellularLocation>
</comment>
<dbReference type="Pfam" id="PF01627">
    <property type="entry name" value="Hpt"/>
    <property type="match status" value="1"/>
</dbReference>
<evidence type="ECO:0000256" key="15">
    <source>
        <dbReference type="PROSITE-ProRule" id="PRU00169"/>
    </source>
</evidence>
<keyword evidence="14" id="KW-0472">Membrane</keyword>
<dbReference type="Gene3D" id="1.20.120.160">
    <property type="entry name" value="HPT domain"/>
    <property type="match status" value="1"/>
</dbReference>
<dbReference type="Proteomes" id="UP000254626">
    <property type="component" value="Unassembled WGS sequence"/>
</dbReference>
<keyword evidence="6 15" id="KW-0597">Phosphoprotein</keyword>
<evidence type="ECO:0000256" key="7">
    <source>
        <dbReference type="ARBA" id="ARBA00022679"/>
    </source>
</evidence>
<evidence type="ECO:0000313" key="19">
    <source>
        <dbReference type="Proteomes" id="UP000254626"/>
    </source>
</evidence>
<accession>A0AAX2LW21</accession>
<dbReference type="Pfam" id="PF00512">
    <property type="entry name" value="HisKA"/>
    <property type="match status" value="1"/>
</dbReference>
<dbReference type="Gene3D" id="3.40.50.2300">
    <property type="match status" value="1"/>
</dbReference>
<evidence type="ECO:0000256" key="13">
    <source>
        <dbReference type="ARBA" id="ARBA00023012"/>
    </source>
</evidence>
<evidence type="ECO:0000256" key="3">
    <source>
        <dbReference type="ARBA" id="ARBA00012438"/>
    </source>
</evidence>
<dbReference type="SUPFAM" id="SSF53850">
    <property type="entry name" value="Periplasmic binding protein-like II"/>
    <property type="match status" value="2"/>
</dbReference>
<dbReference type="InterPro" id="IPR036890">
    <property type="entry name" value="HATPase_C_sf"/>
</dbReference>
<dbReference type="GO" id="GO:0009927">
    <property type="term" value="F:histidine phosphotransfer kinase activity"/>
    <property type="evidence" value="ECO:0007669"/>
    <property type="project" value="TreeGrafter"/>
</dbReference>
<evidence type="ECO:0000313" key="18">
    <source>
        <dbReference type="EMBL" id="SUQ27362.1"/>
    </source>
</evidence>
<dbReference type="PROSITE" id="PS50109">
    <property type="entry name" value="HIS_KIN"/>
    <property type="match status" value="1"/>
</dbReference>
<dbReference type="CDD" id="cd00088">
    <property type="entry name" value="HPT"/>
    <property type="match status" value="1"/>
</dbReference>
<feature type="domain" description="Response regulatory" evidence="17">
    <location>
        <begin position="984"/>
        <end position="1103"/>
    </location>
</feature>
<dbReference type="SMART" id="SM00448">
    <property type="entry name" value="REC"/>
    <property type="match status" value="1"/>
</dbReference>
<dbReference type="SMART" id="SM00388">
    <property type="entry name" value="HisKA"/>
    <property type="match status" value="1"/>
</dbReference>
<sequence>MSAYSMSLPDLAFSFGQSKVNSFTVAMLQHQLDGHDPLRDINTDYIEALAREIGFKPKYKMFADMKSLILAVETKKADIAVGIFDSGKTDLILSQPLYTSSTAVWFRNQSLSHWAAESLTWGCHKGAVYCQQLSKMGFAHIVELPDFVTLPDYLIQGKIDAVLESYTTLLTSVKHPMNTLGQVELPSWAKPQQVRIAATQDFRALIDEIDVVLSRQSETSRLRSANPYHQVDIAALNYQNSGMQPIRYSAWNDAYPLFYRNRDGHHGGYLNDLLTLVEARTAFDFDYVPASGGLTPVQMLKYGEIDILPLVVKGVNNPAWMYVTDTLMSITYQHIKLPGVLAKSDAKIGVLFSDSPTYQYVKNQVFGEELTTYTSVVSLISDLESGKLGSAYLRHDILEYLAKQRGDDRYVVLKGDDKHIEIAMAVRGDNTELKAILAGIIASVDASDIQRLQNSYSPFNIVYGVDKSLVMAGSYIGASVFILLGLIGFLWHKNLKLKVSIQEREALRSNERLALLQHVIDALPNRIFIHDTNHRLLLTNCHHCQIAASGNGKVCQMRISSSEHTCVVENQAEFDTVLRGRDVSESDVDVQSCPCGIQTINYHRTPLSGANRDEKIILTVIDDVTAHKEQERNLLQAKNVAQQAVLSRERFLASMSHELRTPIAGMVGLLEMLKTRETNQDVRLILNNVISSADHLHLLVNDILDFSKLEAQQLQLDLAECCLLREIGELLRVHCSAAREKSLDFQVNWAPGTVKTVTIDALRLRQILNNLLSNAIKFTHSGFVRVDINVTENEVLMVISDSGDGMSPELLQTVFNPFVQADSSIARRYGGTGLGLAIVHDLVDVMRGEISLQSEPGKGTSIQVSIPVQVESHFLEPISQQLVHYHGEDPVIQAWLSVWRLDPSSDEAMKDVHIYDGDQPIPDSCPGGMTVLMRQDITVFSQRSKDVVELSVSPFFPDLLYAVLTNTAASEEATDETNEPLFGHVLVAEDNPINQLVISQQLTSFGLSVELVNNGQEAYERLQKGAEQFDLLLTDCHMPVMDGYELATLVREHLPQFSNYAIIGCTAEDSRVANERAMLSGFDSVLYKPYGLQRLYQTVAQFVSKRAENAPAMWWQNYEMQDAEMLVEVFITSMNDDLMALQTKRTDRNAIHDLAHRIKGGAGTVGDQKICFAATQLENRSKQGEQGYDAELKQLVAAMTLSIHRAEVWLNEH</sequence>
<dbReference type="PRINTS" id="PR00344">
    <property type="entry name" value="BCTRLSENSOR"/>
</dbReference>
<evidence type="ECO:0000256" key="14">
    <source>
        <dbReference type="ARBA" id="ARBA00023136"/>
    </source>
</evidence>
<dbReference type="SUPFAM" id="SSF47384">
    <property type="entry name" value="Homodimeric domain of signal transducing histidine kinase"/>
    <property type="match status" value="1"/>
</dbReference>
<dbReference type="PANTHER" id="PTHR43047:SF72">
    <property type="entry name" value="OSMOSENSING HISTIDINE PROTEIN KINASE SLN1"/>
    <property type="match status" value="1"/>
</dbReference>
<evidence type="ECO:0000256" key="6">
    <source>
        <dbReference type="ARBA" id="ARBA00022553"/>
    </source>
</evidence>
<reference evidence="18 19" key="1">
    <citation type="submission" date="2018-06" db="EMBL/GenBank/DDBJ databases">
        <authorList>
            <consortium name="Pathogen Informatics"/>
            <person name="Doyle S."/>
        </authorList>
    </citation>
    <scope>NUCLEOTIDE SEQUENCE [LARGE SCALE GENOMIC DNA]</scope>
    <source>
        <strain evidence="18 19">NCTC11327</strain>
    </source>
</reference>
<keyword evidence="7 18" id="KW-0808">Transferase</keyword>
<keyword evidence="9 18" id="KW-0418">Kinase</keyword>
<evidence type="ECO:0000256" key="8">
    <source>
        <dbReference type="ARBA" id="ARBA00022692"/>
    </source>
</evidence>
<dbReference type="SUPFAM" id="SSF52172">
    <property type="entry name" value="CheY-like"/>
    <property type="match status" value="1"/>
</dbReference>
<keyword evidence="10" id="KW-0378">Hydrolase</keyword>
<evidence type="ECO:0000259" key="16">
    <source>
        <dbReference type="PROSITE" id="PS50109"/>
    </source>
</evidence>
<comment type="catalytic activity">
    <reaction evidence="1">
        <text>ATP + protein L-histidine = ADP + protein N-phospho-L-histidine.</text>
        <dbReference type="EC" id="2.7.13.3"/>
    </reaction>
</comment>
<keyword evidence="12" id="KW-1133">Transmembrane helix</keyword>
<keyword evidence="13" id="KW-0902">Two-component regulatory system</keyword>
<dbReference type="Gene3D" id="3.30.565.10">
    <property type="entry name" value="Histidine kinase-like ATPase, C-terminal domain"/>
    <property type="match status" value="1"/>
</dbReference>
<dbReference type="SUPFAM" id="SSF55874">
    <property type="entry name" value="ATPase domain of HSP90 chaperone/DNA topoisomerase II/histidine kinase"/>
    <property type="match status" value="1"/>
</dbReference>
<dbReference type="InterPro" id="IPR001789">
    <property type="entry name" value="Sig_transdc_resp-reg_receiver"/>
</dbReference>
<evidence type="ECO:0000256" key="11">
    <source>
        <dbReference type="ARBA" id="ARBA00022840"/>
    </source>
</evidence>
<dbReference type="EC" id="2.7.13.3" evidence="3"/>
<evidence type="ECO:0000259" key="17">
    <source>
        <dbReference type="PROSITE" id="PS50110"/>
    </source>
</evidence>
<dbReference type="InterPro" id="IPR036641">
    <property type="entry name" value="HPT_dom_sf"/>
</dbReference>
<dbReference type="AlphaFoldDB" id="A0AAX2LW21"/>
<dbReference type="InterPro" id="IPR005467">
    <property type="entry name" value="His_kinase_dom"/>
</dbReference>
<feature type="domain" description="Histidine kinase" evidence="16">
    <location>
        <begin position="654"/>
        <end position="870"/>
    </location>
</feature>
<dbReference type="Gene3D" id="1.10.287.130">
    <property type="match status" value="1"/>
</dbReference>
<evidence type="ECO:0000256" key="12">
    <source>
        <dbReference type="ARBA" id="ARBA00022989"/>
    </source>
</evidence>
<dbReference type="InterPro" id="IPR003594">
    <property type="entry name" value="HATPase_dom"/>
</dbReference>
<dbReference type="GO" id="GO:0000155">
    <property type="term" value="F:phosphorelay sensor kinase activity"/>
    <property type="evidence" value="ECO:0007669"/>
    <property type="project" value="InterPro"/>
</dbReference>
<dbReference type="SMART" id="SM00387">
    <property type="entry name" value="HATPase_c"/>
    <property type="match status" value="1"/>
</dbReference>
<dbReference type="PROSITE" id="PS50110">
    <property type="entry name" value="RESPONSE_REGULATORY"/>
    <property type="match status" value="1"/>
</dbReference>
<evidence type="ECO:0000256" key="2">
    <source>
        <dbReference type="ARBA" id="ARBA00004429"/>
    </source>
</evidence>